<dbReference type="GO" id="GO:0044689">
    <property type="term" value="F:7,8-didemethyl-8-hydroxy-5-deazariboflavin synthase activity"/>
    <property type="evidence" value="ECO:0007669"/>
    <property type="project" value="TreeGrafter"/>
</dbReference>
<dbReference type="EMBL" id="FQXJ01000006">
    <property type="protein sequence ID" value="SHH99537.1"/>
    <property type="molecule type" value="Genomic_DNA"/>
</dbReference>
<dbReference type="RefSeq" id="WP_073029622.1">
    <property type="nucleotide sequence ID" value="NZ_FQXJ01000006.1"/>
</dbReference>
<dbReference type="Pfam" id="PF19288">
    <property type="entry name" value="CofH_C"/>
    <property type="match status" value="1"/>
</dbReference>
<keyword evidence="2" id="KW-0411">Iron-sulfur</keyword>
<keyword evidence="5" id="KW-1185">Reference proteome</keyword>
<proteinExistence type="predicted"/>
<dbReference type="Proteomes" id="UP000183954">
    <property type="component" value="Unassembled WGS sequence"/>
</dbReference>
<dbReference type="AlphaFoldDB" id="A0A1M5XI90"/>
<evidence type="ECO:0000259" key="3">
    <source>
        <dbReference type="Pfam" id="PF19288"/>
    </source>
</evidence>
<keyword evidence="2" id="KW-0004">4Fe-4S</keyword>
<dbReference type="InterPro" id="IPR034405">
    <property type="entry name" value="F420"/>
</dbReference>
<evidence type="ECO:0000313" key="4">
    <source>
        <dbReference type="EMBL" id="SHH99537.1"/>
    </source>
</evidence>
<evidence type="ECO:0000313" key="5">
    <source>
        <dbReference type="Proteomes" id="UP000183954"/>
    </source>
</evidence>
<keyword evidence="2" id="KW-0408">Iron</keyword>
<dbReference type="OrthoDB" id="9802027at2"/>
<accession>A0A1M5XI90</accession>
<organism evidence="4 5">
    <name type="scientific">Desulfosporosinus lacus DSM 15449</name>
    <dbReference type="NCBI Taxonomy" id="1121420"/>
    <lineage>
        <taxon>Bacteria</taxon>
        <taxon>Bacillati</taxon>
        <taxon>Bacillota</taxon>
        <taxon>Clostridia</taxon>
        <taxon>Eubacteriales</taxon>
        <taxon>Desulfitobacteriaceae</taxon>
        <taxon>Desulfosporosinus</taxon>
    </lineage>
</organism>
<protein>
    <submittedName>
        <fullName evidence="4">Aminodeoxyfutalosine synthase</fullName>
    </submittedName>
</protein>
<reference evidence="5" key="1">
    <citation type="submission" date="2016-11" db="EMBL/GenBank/DDBJ databases">
        <authorList>
            <person name="Varghese N."/>
            <person name="Submissions S."/>
        </authorList>
    </citation>
    <scope>NUCLEOTIDE SEQUENCE [LARGE SCALE GENOMIC DNA]</scope>
    <source>
        <strain evidence="5">DSM 15449</strain>
    </source>
</reference>
<dbReference type="InterPro" id="IPR045567">
    <property type="entry name" value="CofH/MnqC-like_C"/>
</dbReference>
<dbReference type="PANTHER" id="PTHR43076:SF7">
    <property type="entry name" value="AMINODEOXYFUTALOSINE SYNTHASE"/>
    <property type="match status" value="1"/>
</dbReference>
<name>A0A1M5XI90_9FIRM</name>
<dbReference type="STRING" id="1121420.SAMN02746098_02039"/>
<comment type="cofactor">
    <cofactor evidence="1">
        <name>[4Fe-4S] cluster</name>
        <dbReference type="ChEBI" id="CHEBI:49883"/>
    </cofactor>
</comment>
<dbReference type="PANTHER" id="PTHR43076">
    <property type="entry name" value="FO SYNTHASE (COFH)"/>
    <property type="match status" value="1"/>
</dbReference>
<sequence>MPSLYAQSELWDLIVKVEEGQRLNFDEGLRLINSQEILTLGYMANLIRERKNGNQTYFIVNRPIDYMDICASFEKNENRSNAMMVYGEKTQEELIKRLLELRTLQDQTKEFQSFSPIPFYSKTAKLEGTMGVGNTTGYEDLKMLTISRILLENFDHIKAFWLMLGTKLAQVSLAFGVDDLDGTVIEDRSTSTAGEGSEHSMSKRVLIQLIQKAGRDAVERDTLYRVCKTG</sequence>
<dbReference type="GO" id="GO:0051539">
    <property type="term" value="F:4 iron, 4 sulfur cluster binding"/>
    <property type="evidence" value="ECO:0007669"/>
    <property type="project" value="UniProtKB-KW"/>
</dbReference>
<gene>
    <name evidence="4" type="ORF">SAMN02746098_02039</name>
</gene>
<feature type="domain" description="CofH/MqnC-like C-terminal" evidence="3">
    <location>
        <begin position="109"/>
        <end position="225"/>
    </location>
</feature>
<evidence type="ECO:0000256" key="1">
    <source>
        <dbReference type="ARBA" id="ARBA00001966"/>
    </source>
</evidence>
<evidence type="ECO:0000256" key="2">
    <source>
        <dbReference type="ARBA" id="ARBA00022485"/>
    </source>
</evidence>
<keyword evidence="2" id="KW-0479">Metal-binding</keyword>